<dbReference type="HOGENOM" id="CLU_1764680_0_0_0"/>
<gene>
    <name evidence="1" type="ORF">L336_0825</name>
</gene>
<proteinExistence type="predicted"/>
<protein>
    <submittedName>
        <fullName evidence="1">Uncharacterized protein</fullName>
    </submittedName>
</protein>
<dbReference type="KEGG" id="saal:L336_0825"/>
<dbReference type="AlphaFoldDB" id="R4PXN7"/>
<name>R4PXN7_9BACT</name>
<reference evidence="1 2" key="1">
    <citation type="journal article" date="2013" name="Nat. Biotechnol.">
        <title>Genome sequences of rare, uncultured bacteria obtained by differential coverage binning of multiple metagenomes.</title>
        <authorList>
            <person name="Albertsen M."/>
            <person name="Hugenholtz P."/>
            <person name="Skarshewski A."/>
            <person name="Nielsen K.L."/>
            <person name="Tyson G.W."/>
            <person name="Nielsen P.H."/>
        </authorList>
    </citation>
    <scope>NUCLEOTIDE SEQUENCE [LARGE SCALE GENOMIC DNA]</scope>
    <source>
        <strain evidence="1">TM71</strain>
    </source>
</reference>
<accession>R4PXN7</accession>
<organism evidence="1 2">
    <name type="scientific">Candidatus Saccharimonas aalborgensis</name>
    <dbReference type="NCBI Taxonomy" id="1332188"/>
    <lineage>
        <taxon>Bacteria</taxon>
        <taxon>Candidatus Saccharimonadota</taxon>
        <taxon>Candidatus Saccharimonadia</taxon>
        <taxon>Candidatus Saccharimonadales</taxon>
        <taxon>Candidatus Saccharimonadaceae</taxon>
        <taxon>Candidatus Saccharimonas</taxon>
    </lineage>
</organism>
<keyword evidence="2" id="KW-1185">Reference proteome</keyword>
<dbReference type="RefSeq" id="WP_015641977.1">
    <property type="nucleotide sequence ID" value="NC_021219.1"/>
</dbReference>
<sequence length="147" mass="17527">MLYLPRFTSVRYIRPDEPHWFDSKGHYISGKNGEQHQMSGPEVDTVRYMAGLEPAAQQFDFICMAILRHHSGVIYTMRLMNETECGRLWQKLIKKFDEVPWYGNARYVMPYDDFNYKIIDYDAGTFDRTEAERLYRDVCKSAYVLYH</sequence>
<evidence type="ECO:0000313" key="2">
    <source>
        <dbReference type="Proteomes" id="UP000013893"/>
    </source>
</evidence>
<dbReference type="Proteomes" id="UP000013893">
    <property type="component" value="Chromosome"/>
</dbReference>
<evidence type="ECO:0000313" key="1">
    <source>
        <dbReference type="EMBL" id="AGL62527.1"/>
    </source>
</evidence>
<dbReference type="EMBL" id="CP005957">
    <property type="protein sequence ID" value="AGL62527.1"/>
    <property type="molecule type" value="Genomic_DNA"/>
</dbReference>
<dbReference type="STRING" id="1332188.L336_0825"/>